<keyword evidence="2" id="KW-0479">Metal-binding</keyword>
<dbReference type="SFLD" id="SFLDG01067">
    <property type="entry name" value="SPASM/twitch_domain_containing"/>
    <property type="match status" value="1"/>
</dbReference>
<evidence type="ECO:0000256" key="2">
    <source>
        <dbReference type="ARBA" id="ARBA00022723"/>
    </source>
</evidence>
<evidence type="ECO:0000256" key="3">
    <source>
        <dbReference type="ARBA" id="ARBA00023004"/>
    </source>
</evidence>
<dbReference type="SUPFAM" id="SSF102114">
    <property type="entry name" value="Radical SAM enzymes"/>
    <property type="match status" value="1"/>
</dbReference>
<accession>A0ABM8I872</accession>
<name>A0ABM8I872_9FIRM</name>
<dbReference type="PANTHER" id="PTHR11228">
    <property type="entry name" value="RADICAL SAM DOMAIN PROTEIN"/>
    <property type="match status" value="1"/>
</dbReference>
<gene>
    <name evidence="6" type="ORF">Lac1_03140</name>
</gene>
<dbReference type="InterPro" id="IPR013785">
    <property type="entry name" value="Aldolase_TIM"/>
</dbReference>
<dbReference type="RefSeq" id="WP_316266074.1">
    <property type="nucleotide sequence ID" value="NZ_AP027742.1"/>
</dbReference>
<dbReference type="SFLD" id="SFLDS00029">
    <property type="entry name" value="Radical_SAM"/>
    <property type="match status" value="1"/>
</dbReference>
<dbReference type="InterPro" id="IPR007197">
    <property type="entry name" value="rSAM"/>
</dbReference>
<dbReference type="Gene3D" id="3.20.20.70">
    <property type="entry name" value="Aldolase class I"/>
    <property type="match status" value="1"/>
</dbReference>
<keyword evidence="1" id="KW-0949">S-adenosyl-L-methionine</keyword>
<dbReference type="CDD" id="cd01335">
    <property type="entry name" value="Radical_SAM"/>
    <property type="match status" value="1"/>
</dbReference>
<dbReference type="InterPro" id="IPR050377">
    <property type="entry name" value="Radical_SAM_PqqE_MftC-like"/>
</dbReference>
<evidence type="ECO:0000256" key="1">
    <source>
        <dbReference type="ARBA" id="ARBA00022691"/>
    </source>
</evidence>
<dbReference type="InterPro" id="IPR058240">
    <property type="entry name" value="rSAM_sf"/>
</dbReference>
<organism evidence="6 7">
    <name type="scientific">Claveliimonas bilis</name>
    <dbReference type="NCBI Taxonomy" id="3028070"/>
    <lineage>
        <taxon>Bacteria</taxon>
        <taxon>Bacillati</taxon>
        <taxon>Bacillota</taxon>
        <taxon>Clostridia</taxon>
        <taxon>Lachnospirales</taxon>
        <taxon>Lachnospiraceae</taxon>
        <taxon>Claveliimonas</taxon>
    </lineage>
</organism>
<sequence>MFRKKFRYIAPRFGRFRYYNRIRIFGFDRERRIRRTFGEKANIILNSDSRIVLPFTDIDITTFCNLRCRRCAKCIPYFRQRRHFTAEEIRENLEALTTYIDRIYVANIIGGEPFLNPELKEIVRICAENPKIETLELTTNATIVPDDGVIRAIKDSGVTVHISNYPNLDQRYMENKRRLIEKLKEYGVPYEYQFHEIWLDFGEIEKHNYSGKELAGMFLRCPMNSCTVFHGRTLYRCGKASYLAQHGMERGADDIISLEEIHSKKEMAAKIKKFFSVKYLPACRYCHLHPKAIAAAEQLEGDSFL</sequence>
<dbReference type="PANTHER" id="PTHR11228:SF7">
    <property type="entry name" value="PQQA PEPTIDE CYCLASE"/>
    <property type="match status" value="1"/>
</dbReference>
<dbReference type="EMBL" id="AP027742">
    <property type="protein sequence ID" value="BDZ76131.1"/>
    <property type="molecule type" value="Genomic_DNA"/>
</dbReference>
<protein>
    <recommendedName>
        <fullName evidence="5">Radical SAM core domain-containing protein</fullName>
    </recommendedName>
</protein>
<keyword evidence="7" id="KW-1185">Reference proteome</keyword>
<evidence type="ECO:0000313" key="6">
    <source>
        <dbReference type="EMBL" id="BDZ76131.1"/>
    </source>
</evidence>
<dbReference type="Pfam" id="PF04055">
    <property type="entry name" value="Radical_SAM"/>
    <property type="match status" value="1"/>
</dbReference>
<keyword evidence="4" id="KW-0411">Iron-sulfur</keyword>
<dbReference type="Proteomes" id="UP001305815">
    <property type="component" value="Chromosome"/>
</dbReference>
<reference evidence="7" key="1">
    <citation type="journal article" date="2023" name="Int. J. Syst. Evol. Microbiol.">
        <title>Claveliimonas bilis gen. nov., sp. nov., deoxycholic acid-producing bacteria isolated from human faeces, and reclassification of Sellimonas monacensis Zenner et al. 2021 as Claveliimonas monacensis comb. nov.</title>
        <authorList>
            <person name="Hisatomi A."/>
            <person name="Kastawa N.W.E.P.G."/>
            <person name="Song I."/>
            <person name="Ohkuma M."/>
            <person name="Fukiya S."/>
            <person name="Sakamoto M."/>
        </authorList>
    </citation>
    <scope>NUCLEOTIDE SEQUENCE [LARGE SCALE GENOMIC DNA]</scope>
    <source>
        <strain evidence="7">12BBH14</strain>
    </source>
</reference>
<evidence type="ECO:0000313" key="7">
    <source>
        <dbReference type="Proteomes" id="UP001305815"/>
    </source>
</evidence>
<keyword evidence="3" id="KW-0408">Iron</keyword>
<feature type="domain" description="Radical SAM core" evidence="5">
    <location>
        <begin position="60"/>
        <end position="163"/>
    </location>
</feature>
<proteinExistence type="predicted"/>
<evidence type="ECO:0000259" key="5">
    <source>
        <dbReference type="Pfam" id="PF04055"/>
    </source>
</evidence>
<evidence type="ECO:0000256" key="4">
    <source>
        <dbReference type="ARBA" id="ARBA00023014"/>
    </source>
</evidence>